<protein>
    <recommendedName>
        <fullName evidence="6">Guanine nucleotide-binding protein subunit beta-like protein</fullName>
    </recommendedName>
</protein>
<dbReference type="Gene3D" id="2.130.10.10">
    <property type="entry name" value="YVTN repeat-like/Quinoprotein amine dehydrogenase"/>
    <property type="match status" value="2"/>
</dbReference>
<reference evidence="4" key="1">
    <citation type="submission" date="2021-02" db="EMBL/GenBank/DDBJ databases">
        <authorList>
            <person name="Dougan E. K."/>
            <person name="Rhodes N."/>
            <person name="Thang M."/>
            <person name="Chan C."/>
        </authorList>
    </citation>
    <scope>NUCLEOTIDE SEQUENCE</scope>
</reference>
<dbReference type="OrthoDB" id="6262491at2759"/>
<evidence type="ECO:0000313" key="5">
    <source>
        <dbReference type="Proteomes" id="UP000649617"/>
    </source>
</evidence>
<feature type="repeat" description="WD" evidence="3">
    <location>
        <begin position="290"/>
        <end position="329"/>
    </location>
</feature>
<evidence type="ECO:0000256" key="3">
    <source>
        <dbReference type="PROSITE-ProRule" id="PRU00221"/>
    </source>
</evidence>
<dbReference type="InterPro" id="IPR050505">
    <property type="entry name" value="WDR55/POC1"/>
</dbReference>
<organism evidence="4 5">
    <name type="scientific">Symbiodinium pilosum</name>
    <name type="common">Dinoflagellate</name>
    <dbReference type="NCBI Taxonomy" id="2952"/>
    <lineage>
        <taxon>Eukaryota</taxon>
        <taxon>Sar</taxon>
        <taxon>Alveolata</taxon>
        <taxon>Dinophyceae</taxon>
        <taxon>Suessiales</taxon>
        <taxon>Symbiodiniaceae</taxon>
        <taxon>Symbiodinium</taxon>
    </lineage>
</organism>
<evidence type="ECO:0000313" key="4">
    <source>
        <dbReference type="EMBL" id="CAE7774615.1"/>
    </source>
</evidence>
<evidence type="ECO:0008006" key="6">
    <source>
        <dbReference type="Google" id="ProtNLM"/>
    </source>
</evidence>
<dbReference type="InterPro" id="IPR011047">
    <property type="entry name" value="Quinoprotein_ADH-like_sf"/>
</dbReference>
<sequence length="385" mass="43821">ELILEACANACKDDTIRLFPFRYGNPEALLEECHEGKRFLSERMHQGWLDKVNMLTYPLVQDHNATNQKLPEKDRQSFDDYDSWVACADSTGRIYLFPQDEESKVPPCVRNPRNHQKAVLDFAVDWENMRCVSAGVDGIIVFHDLKTDEPQHMLMVAGECNLSAVHDFWSTLDVDFQLGKMSAGLSSGHVQLVDLQVGKAVYMFPCHNRLIRRVATDWAANELASCSYDGCINLSDLRTGKVIRQIQGRGQWDAMDVSFDQHLLLASSKFKPATMLCDLRTGKIIQEYELSDHRPNWISVNWATKTACTGADDGKVKLWQLDTGEVSRTIDCDHFLTQSLDICWSRGLLLTGSFDYQFKMWDVTTGDLLKQFVAPRRCVTRVLLQ</sequence>
<dbReference type="InterPro" id="IPR015943">
    <property type="entry name" value="WD40/YVTN_repeat-like_dom_sf"/>
</dbReference>
<dbReference type="AlphaFoldDB" id="A0A812YG58"/>
<evidence type="ECO:0000256" key="1">
    <source>
        <dbReference type="ARBA" id="ARBA00022574"/>
    </source>
</evidence>
<dbReference type="PANTHER" id="PTHR44019">
    <property type="entry name" value="WD REPEAT-CONTAINING PROTEIN 55"/>
    <property type="match status" value="1"/>
</dbReference>
<keyword evidence="5" id="KW-1185">Reference proteome</keyword>
<comment type="caution">
    <text evidence="4">The sequence shown here is derived from an EMBL/GenBank/DDBJ whole genome shotgun (WGS) entry which is preliminary data.</text>
</comment>
<feature type="repeat" description="WD" evidence="3">
    <location>
        <begin position="348"/>
        <end position="371"/>
    </location>
</feature>
<accession>A0A812YG58</accession>
<keyword evidence="1 3" id="KW-0853">WD repeat</keyword>
<dbReference type="EMBL" id="CAJNIZ010047730">
    <property type="protein sequence ID" value="CAE7774615.1"/>
    <property type="molecule type" value="Genomic_DNA"/>
</dbReference>
<dbReference type="PANTHER" id="PTHR44019:SF8">
    <property type="entry name" value="POC1 CENTRIOLAR PROTEIN HOMOLOG"/>
    <property type="match status" value="1"/>
</dbReference>
<gene>
    <name evidence="4" type="ORF">SPIL2461_LOCUS22894</name>
</gene>
<feature type="non-terminal residue" evidence="4">
    <location>
        <position position="1"/>
    </location>
</feature>
<name>A0A812YG58_SYMPI</name>
<dbReference type="InterPro" id="IPR001680">
    <property type="entry name" value="WD40_rpt"/>
</dbReference>
<dbReference type="SUPFAM" id="SSF50998">
    <property type="entry name" value="Quinoprotein alcohol dehydrogenase-like"/>
    <property type="match status" value="1"/>
</dbReference>
<dbReference type="PROSITE" id="PS50082">
    <property type="entry name" value="WD_REPEATS_2"/>
    <property type="match status" value="2"/>
</dbReference>
<proteinExistence type="predicted"/>
<dbReference type="Proteomes" id="UP000649617">
    <property type="component" value="Unassembled WGS sequence"/>
</dbReference>
<evidence type="ECO:0000256" key="2">
    <source>
        <dbReference type="ARBA" id="ARBA00022737"/>
    </source>
</evidence>
<dbReference type="SMART" id="SM00320">
    <property type="entry name" value="WD40"/>
    <property type="match status" value="4"/>
</dbReference>
<keyword evidence="2" id="KW-0677">Repeat</keyword>